<proteinExistence type="predicted"/>
<dbReference type="Gene3D" id="1.10.10.60">
    <property type="entry name" value="Homeodomain-like"/>
    <property type="match status" value="1"/>
</dbReference>
<protein>
    <submittedName>
        <fullName evidence="1">Helix-turn-helix DNA-binding domain protein</fullName>
    </submittedName>
</protein>
<dbReference type="Proteomes" id="UP000272407">
    <property type="component" value="Segment"/>
</dbReference>
<evidence type="ECO:0000313" key="2">
    <source>
        <dbReference type="Proteomes" id="UP000272407"/>
    </source>
</evidence>
<dbReference type="GeneID" id="77932149"/>
<dbReference type="EMBL" id="MH910041">
    <property type="protein sequence ID" value="AYR01584.1"/>
    <property type="molecule type" value="Genomic_DNA"/>
</dbReference>
<dbReference type="InterPro" id="IPR009057">
    <property type="entry name" value="Homeodomain-like_sf"/>
</dbReference>
<keyword evidence="1" id="KW-0238">DNA-binding</keyword>
<dbReference type="KEGG" id="vg:77932149"/>
<evidence type="ECO:0000313" key="1">
    <source>
        <dbReference type="EMBL" id="AYR01584.1"/>
    </source>
</evidence>
<sequence>MSRKANGDVDRLHFLMRHQEGLSAAQLADIFHISTRHVARLRKELGVSQPAPYSARRMDSEWKAKASALLDEGAPIREVARTLGCDEYTVHRHFPGRGWDRTTVARHAKAIRDANEEFEALHIMPIYTNRR</sequence>
<dbReference type="SUPFAM" id="SSF46689">
    <property type="entry name" value="Homeodomain-like"/>
    <property type="match status" value="1"/>
</dbReference>
<organism evidence="1 2">
    <name type="scientific">Arthrobacter phage Seahorse</name>
    <dbReference type="NCBI Taxonomy" id="2419611"/>
    <lineage>
        <taxon>Viruses</taxon>
        <taxon>Duplodnaviria</taxon>
        <taxon>Heunggongvirae</taxon>
        <taxon>Uroviricota</taxon>
        <taxon>Caudoviricetes</taxon>
        <taxon>Seamegvirus</taxon>
        <taxon>Seamegvirus seahorse</taxon>
    </lineage>
</organism>
<dbReference type="GO" id="GO:0003677">
    <property type="term" value="F:DNA binding"/>
    <property type="evidence" value="ECO:0007669"/>
    <property type="project" value="UniProtKB-KW"/>
</dbReference>
<dbReference type="Pfam" id="PF13384">
    <property type="entry name" value="HTH_23"/>
    <property type="match status" value="1"/>
</dbReference>
<keyword evidence="2" id="KW-1185">Reference proteome</keyword>
<name>A0A3G3M6D2_9CAUD</name>
<accession>A0A3G3M6D2</accession>
<gene>
    <name evidence="1" type="primary">84</name>
    <name evidence="1" type="ORF">PBI_SEAHORSE_84</name>
</gene>
<reference evidence="1 2" key="1">
    <citation type="submission" date="2018-09" db="EMBL/GenBank/DDBJ databases">
        <authorList>
            <person name="Rimple P.A."/>
            <person name="Stoner T.H."/>
            <person name="Garlena R.A."/>
            <person name="Russell D.A."/>
            <person name="Pope W.H."/>
            <person name="Jacobs-Sera D."/>
            <person name="Hatfull G.F."/>
        </authorList>
    </citation>
    <scope>NUCLEOTIDE SEQUENCE [LARGE SCALE GENOMIC DNA]</scope>
</reference>
<dbReference type="RefSeq" id="YP_010656270.1">
    <property type="nucleotide sequence ID" value="NC_070836.1"/>
</dbReference>